<reference evidence="5" key="1">
    <citation type="submission" date="2019-08" db="EMBL/GenBank/DDBJ databases">
        <authorList>
            <person name="Kucharzyk K."/>
            <person name="Murdoch R.W."/>
            <person name="Higgins S."/>
            <person name="Loffler F."/>
        </authorList>
    </citation>
    <scope>NUCLEOTIDE SEQUENCE</scope>
</reference>
<dbReference type="GO" id="GO:0016874">
    <property type="term" value="F:ligase activity"/>
    <property type="evidence" value="ECO:0007669"/>
    <property type="project" value="UniProtKB-KW"/>
</dbReference>
<dbReference type="PANTHER" id="PTHR43585">
    <property type="entry name" value="FUMIPYRROLE BIOSYNTHESIS PROTEIN C"/>
    <property type="match status" value="1"/>
</dbReference>
<dbReference type="InterPro" id="IPR052032">
    <property type="entry name" value="ATP-dep_AA_Ligase"/>
</dbReference>
<dbReference type="EMBL" id="VSSQ01000380">
    <property type="protein sequence ID" value="MPL93097.1"/>
    <property type="molecule type" value="Genomic_DNA"/>
</dbReference>
<evidence type="ECO:0000313" key="5">
    <source>
        <dbReference type="EMBL" id="MPL93097.1"/>
    </source>
</evidence>
<evidence type="ECO:0000256" key="1">
    <source>
        <dbReference type="ARBA" id="ARBA00022598"/>
    </source>
</evidence>
<dbReference type="SUPFAM" id="SSF56059">
    <property type="entry name" value="Glutathione synthetase ATP-binding domain-like"/>
    <property type="match status" value="1"/>
</dbReference>
<accession>A0A644VPB4</accession>
<dbReference type="GO" id="GO:0046872">
    <property type="term" value="F:metal ion binding"/>
    <property type="evidence" value="ECO:0007669"/>
    <property type="project" value="InterPro"/>
</dbReference>
<name>A0A644VPB4_9ZZZZ</name>
<keyword evidence="3" id="KW-0067">ATP-binding</keyword>
<evidence type="ECO:0000259" key="4">
    <source>
        <dbReference type="PROSITE" id="PS50975"/>
    </source>
</evidence>
<evidence type="ECO:0000256" key="2">
    <source>
        <dbReference type="ARBA" id="ARBA00022741"/>
    </source>
</evidence>
<dbReference type="Pfam" id="PF13535">
    <property type="entry name" value="ATP-grasp_4"/>
    <property type="match status" value="1"/>
</dbReference>
<keyword evidence="2" id="KW-0547">Nucleotide-binding</keyword>
<keyword evidence="1" id="KW-0436">Ligase</keyword>
<dbReference type="GO" id="GO:0005524">
    <property type="term" value="F:ATP binding"/>
    <property type="evidence" value="ECO:0007669"/>
    <property type="project" value="UniProtKB-KW"/>
</dbReference>
<sequence>MITYFNKLITQKKMVVLEEPYVSETLLNYLEKTQMPVLKNDFSVKQFSSHEKLNLIEGKEFLYQYHSMSSPLLYTVSEYALDGVCNALKGENIIKQVTLLKDKYEFRKACEGIYNDFLFKEINYLDLFTFDISKIHLPVVLKPSVGFLSAGVYTIESFEDWKNAINDIENNFKSISDLFPDTVVGDNRFIIESYIKGTEYAIDVYFRDKEPVIINIFEHRFSSTKDVSDRLYLTNKALFDKYLEVFTDYIRGLNSVLNLNNIAVHIEMRADGKTIIPIEINPLRFTGMCLNELFCKFVGEHPLTYFFTRKTPDYNAIWKGRENKTYYFSIIEKPEGVKDPILDIDKLKMQFSNILELRLINNPKLNILAHVFAEIDGNTERELHNITILDIKTLLK</sequence>
<dbReference type="Gene3D" id="3.30.470.20">
    <property type="entry name" value="ATP-grasp fold, B domain"/>
    <property type="match status" value="1"/>
</dbReference>
<dbReference type="AlphaFoldDB" id="A0A644VPB4"/>
<feature type="domain" description="ATP-grasp" evidence="4">
    <location>
        <begin position="103"/>
        <end position="311"/>
    </location>
</feature>
<dbReference type="PROSITE" id="PS50975">
    <property type="entry name" value="ATP_GRASP"/>
    <property type="match status" value="1"/>
</dbReference>
<dbReference type="InterPro" id="IPR011761">
    <property type="entry name" value="ATP-grasp"/>
</dbReference>
<comment type="caution">
    <text evidence="5">The sequence shown here is derived from an EMBL/GenBank/DDBJ whole genome shotgun (WGS) entry which is preliminary data.</text>
</comment>
<protein>
    <recommendedName>
        <fullName evidence="4">ATP-grasp domain-containing protein</fullName>
    </recommendedName>
</protein>
<dbReference type="PANTHER" id="PTHR43585:SF2">
    <property type="entry name" value="ATP-GRASP ENZYME FSQD"/>
    <property type="match status" value="1"/>
</dbReference>
<gene>
    <name evidence="5" type="ORF">SDC9_39222</name>
</gene>
<evidence type="ECO:0000256" key="3">
    <source>
        <dbReference type="ARBA" id="ARBA00022840"/>
    </source>
</evidence>
<organism evidence="5">
    <name type="scientific">bioreactor metagenome</name>
    <dbReference type="NCBI Taxonomy" id="1076179"/>
    <lineage>
        <taxon>unclassified sequences</taxon>
        <taxon>metagenomes</taxon>
        <taxon>ecological metagenomes</taxon>
    </lineage>
</organism>
<proteinExistence type="predicted"/>